<dbReference type="AlphaFoldDB" id="A0A1B1TBR8"/>
<keyword evidence="3 10" id="KW-0032">Aminotransferase</keyword>
<feature type="binding site" evidence="10">
    <location>
        <position position="155"/>
    </location>
    <ligand>
        <name>pyridoxal 5'-phosphate</name>
        <dbReference type="ChEBI" id="CHEBI:597326"/>
    </ligand>
</feature>
<dbReference type="Gene3D" id="3.90.1150.10">
    <property type="entry name" value="Aspartate Aminotransferase, domain 1"/>
    <property type="match status" value="1"/>
</dbReference>
<gene>
    <name evidence="10" type="primary">serC</name>
</gene>
<dbReference type="SUPFAM" id="SSF53383">
    <property type="entry name" value="PLP-dependent transferases"/>
    <property type="match status" value="1"/>
</dbReference>
<dbReference type="FunFam" id="3.40.640.10:FF:000010">
    <property type="entry name" value="Phosphoserine aminotransferase"/>
    <property type="match status" value="1"/>
</dbReference>
<evidence type="ECO:0000313" key="12">
    <source>
        <dbReference type="EMBL" id="ANV79727.1"/>
    </source>
</evidence>
<dbReference type="GO" id="GO:0005737">
    <property type="term" value="C:cytoplasm"/>
    <property type="evidence" value="ECO:0007669"/>
    <property type="project" value="UniProtKB-SubCell"/>
</dbReference>
<feature type="binding site" evidence="10">
    <location>
        <begin position="240"/>
        <end position="241"/>
    </location>
    <ligand>
        <name>pyridoxal 5'-phosphate</name>
        <dbReference type="ChEBI" id="CHEBI:597326"/>
    </ligand>
</feature>
<evidence type="ECO:0000256" key="6">
    <source>
        <dbReference type="ARBA" id="ARBA00022898"/>
    </source>
</evidence>
<dbReference type="HAMAP" id="MF_00160">
    <property type="entry name" value="SerC_aminotrans_5"/>
    <property type="match status" value="1"/>
</dbReference>
<dbReference type="Pfam" id="PF00266">
    <property type="entry name" value="Aminotran_5"/>
    <property type="match status" value="1"/>
</dbReference>
<organism evidence="12">
    <name type="scientific">uncultured Poseidoniia archaeon</name>
    <dbReference type="NCBI Taxonomy" id="1697135"/>
    <lineage>
        <taxon>Archaea</taxon>
        <taxon>Methanobacteriati</taxon>
        <taxon>Thermoplasmatota</taxon>
        <taxon>Candidatus Poseidoniia</taxon>
        <taxon>environmental samples</taxon>
    </lineage>
</organism>
<reference evidence="12" key="1">
    <citation type="submission" date="2014-11" db="EMBL/GenBank/DDBJ databases">
        <authorList>
            <person name="Zhu J."/>
            <person name="Qi W."/>
            <person name="Song R."/>
        </authorList>
    </citation>
    <scope>NUCLEOTIDE SEQUENCE</scope>
</reference>
<dbReference type="EMBL" id="KP211849">
    <property type="protein sequence ID" value="ANV79727.1"/>
    <property type="molecule type" value="Genomic_DNA"/>
</dbReference>
<comment type="caution">
    <text evidence="10">Lacks conserved residue(s) required for the propagation of feature annotation.</text>
</comment>
<feature type="binding site" evidence="10">
    <location>
        <begin position="79"/>
        <end position="80"/>
    </location>
    <ligand>
        <name>pyridoxal 5'-phosphate</name>
        <dbReference type="ChEBI" id="CHEBI:597326"/>
    </ligand>
</feature>
<keyword evidence="7 10" id="KW-0718">Serine biosynthesis</keyword>
<dbReference type="Gene3D" id="3.40.640.10">
    <property type="entry name" value="Type I PLP-dependent aspartate aminotransferase-like (Major domain)"/>
    <property type="match status" value="1"/>
</dbReference>
<keyword evidence="10" id="KW-0963">Cytoplasm</keyword>
<dbReference type="FunFam" id="3.90.1150.10:FF:000006">
    <property type="entry name" value="Phosphoserine aminotransferase"/>
    <property type="match status" value="1"/>
</dbReference>
<proteinExistence type="inferred from homology"/>
<dbReference type="PANTHER" id="PTHR43247">
    <property type="entry name" value="PHOSPHOSERINE AMINOTRANSFERASE"/>
    <property type="match status" value="1"/>
</dbReference>
<dbReference type="GO" id="GO:0006564">
    <property type="term" value="P:L-serine biosynthetic process"/>
    <property type="evidence" value="ECO:0007669"/>
    <property type="project" value="UniProtKB-UniRule"/>
</dbReference>
<dbReference type="PROSITE" id="PS00595">
    <property type="entry name" value="AA_TRANSFER_CLASS_5"/>
    <property type="match status" value="1"/>
</dbReference>
<dbReference type="InterPro" id="IPR000192">
    <property type="entry name" value="Aminotrans_V_dom"/>
</dbReference>
<dbReference type="NCBIfam" id="NF003764">
    <property type="entry name" value="PRK05355.1"/>
    <property type="match status" value="1"/>
</dbReference>
<keyword evidence="10" id="KW-0664">Pyridoxine biosynthesis</keyword>
<comment type="catalytic activity">
    <reaction evidence="9 10">
        <text>O-phospho-L-serine + 2-oxoglutarate = 3-phosphooxypyruvate + L-glutamate</text>
        <dbReference type="Rhea" id="RHEA:14329"/>
        <dbReference type="ChEBI" id="CHEBI:16810"/>
        <dbReference type="ChEBI" id="CHEBI:18110"/>
        <dbReference type="ChEBI" id="CHEBI:29985"/>
        <dbReference type="ChEBI" id="CHEBI:57524"/>
        <dbReference type="EC" id="2.6.1.52"/>
    </reaction>
</comment>
<protein>
    <recommendedName>
        <fullName evidence="10">Phosphoserine aminotransferase</fullName>
        <ecNumber evidence="10">2.6.1.52</ecNumber>
    </recommendedName>
    <alternativeName>
        <fullName evidence="10">Phosphohydroxythreonine aminotransferase</fullName>
        <shortName evidence="10">PSAT</shortName>
    </alternativeName>
</protein>
<feature type="binding site" evidence="10">
    <location>
        <position position="45"/>
    </location>
    <ligand>
        <name>L-glutamate</name>
        <dbReference type="ChEBI" id="CHEBI:29985"/>
    </ligand>
</feature>
<comment type="function">
    <text evidence="10">Catalyzes the reversible conversion of 3-phosphohydroxypyruvate to phosphoserine and of 3-hydroxy-2-oxo-4-phosphonooxybutanoate to phosphohydroxythreonine.</text>
</comment>
<dbReference type="InterPro" id="IPR015421">
    <property type="entry name" value="PyrdxlP-dep_Trfase_major"/>
</dbReference>
<feature type="binding site" evidence="10">
    <location>
        <position position="175"/>
    </location>
    <ligand>
        <name>pyridoxal 5'-phosphate</name>
        <dbReference type="ChEBI" id="CHEBI:597326"/>
    </ligand>
</feature>
<dbReference type="UniPathway" id="UPA00135">
    <property type="reaction ID" value="UER00197"/>
</dbReference>
<name>A0A1B1TBR8_9ARCH</name>
<dbReference type="InterPro" id="IPR015424">
    <property type="entry name" value="PyrdxlP-dep_Trfase"/>
</dbReference>
<dbReference type="PIRSF" id="PIRSF000525">
    <property type="entry name" value="SerC"/>
    <property type="match status" value="1"/>
</dbReference>
<dbReference type="EC" id="2.6.1.52" evidence="10"/>
<feature type="binding site" evidence="10">
    <location>
        <position position="105"/>
    </location>
    <ligand>
        <name>pyridoxal 5'-phosphate</name>
        <dbReference type="ChEBI" id="CHEBI:597326"/>
    </ligand>
</feature>
<evidence type="ECO:0000256" key="8">
    <source>
        <dbReference type="ARBA" id="ARBA00047630"/>
    </source>
</evidence>
<dbReference type="UniPathway" id="UPA00244">
    <property type="reaction ID" value="UER00311"/>
</dbReference>
<feature type="binding site" evidence="10">
    <location>
        <position position="198"/>
    </location>
    <ligand>
        <name>pyridoxal 5'-phosphate</name>
        <dbReference type="ChEBI" id="CHEBI:597326"/>
    </ligand>
</feature>
<comment type="cofactor">
    <cofactor evidence="10">
        <name>pyridoxal 5'-phosphate</name>
        <dbReference type="ChEBI" id="CHEBI:597326"/>
    </cofactor>
    <text evidence="10">Binds 1 pyridoxal phosphate per subunit.</text>
</comment>
<reference evidence="12" key="2">
    <citation type="journal article" date="2015" name="ISME J.">
        <title>A new class of marine Euryarchaeota group II from the Mediterranean deep chlorophyll maximum.</title>
        <authorList>
            <person name="Martin-Cuadrado A.B."/>
            <person name="Garcia-Heredia I."/>
            <person name="Molto A.G."/>
            <person name="Lopez-Ubeda R."/>
            <person name="Kimes N."/>
            <person name="Lopez-Garcia P."/>
            <person name="Moreira D."/>
            <person name="Rodriguez-Valera F."/>
        </authorList>
    </citation>
    <scope>NUCLEOTIDE SEQUENCE</scope>
</reference>
<evidence type="ECO:0000256" key="7">
    <source>
        <dbReference type="ARBA" id="ARBA00023299"/>
    </source>
</evidence>
<accession>A0A1B1TBR8</accession>
<comment type="subunit">
    <text evidence="10">Homodimer.</text>
</comment>
<dbReference type="InterPro" id="IPR022278">
    <property type="entry name" value="Pser_aminoTfrase"/>
</dbReference>
<feature type="modified residue" description="N6-(pyridoxal phosphate)lysine" evidence="10">
    <location>
        <position position="199"/>
    </location>
</feature>
<evidence type="ECO:0000256" key="1">
    <source>
        <dbReference type="ARBA" id="ARBA00005099"/>
    </source>
</evidence>
<keyword evidence="4 10" id="KW-0028">Amino-acid biosynthesis</keyword>
<evidence type="ECO:0000256" key="2">
    <source>
        <dbReference type="ARBA" id="ARBA00006904"/>
    </source>
</evidence>
<evidence type="ECO:0000256" key="3">
    <source>
        <dbReference type="ARBA" id="ARBA00022576"/>
    </source>
</evidence>
<evidence type="ECO:0000256" key="10">
    <source>
        <dbReference type="HAMAP-Rule" id="MF_00160"/>
    </source>
</evidence>
<comment type="similarity">
    <text evidence="2 10">Belongs to the class-V pyridoxal-phosphate-dependent aminotransferase family. SerC subfamily.</text>
</comment>
<dbReference type="GO" id="GO:0030170">
    <property type="term" value="F:pyridoxal phosphate binding"/>
    <property type="evidence" value="ECO:0007669"/>
    <property type="project" value="UniProtKB-UniRule"/>
</dbReference>
<evidence type="ECO:0000256" key="4">
    <source>
        <dbReference type="ARBA" id="ARBA00022605"/>
    </source>
</evidence>
<comment type="catalytic activity">
    <reaction evidence="8 10">
        <text>4-(phosphooxy)-L-threonine + 2-oxoglutarate = (R)-3-hydroxy-2-oxo-4-phosphooxybutanoate + L-glutamate</text>
        <dbReference type="Rhea" id="RHEA:16573"/>
        <dbReference type="ChEBI" id="CHEBI:16810"/>
        <dbReference type="ChEBI" id="CHEBI:29985"/>
        <dbReference type="ChEBI" id="CHEBI:58452"/>
        <dbReference type="ChEBI" id="CHEBI:58538"/>
        <dbReference type="EC" id="2.6.1.52"/>
    </reaction>
</comment>
<dbReference type="InterPro" id="IPR020578">
    <property type="entry name" value="Aminotrans_V_PyrdxlP_BS"/>
</dbReference>
<keyword evidence="5 10" id="KW-0808">Transferase</keyword>
<dbReference type="PANTHER" id="PTHR43247:SF1">
    <property type="entry name" value="PHOSPHOSERINE AMINOTRANSFERASE"/>
    <property type="match status" value="1"/>
</dbReference>
<sequence>MNSDGRIHNFGAGPAGLPLEVIKEVVESLPNLNDSGFGLLEISHRSEVFQKVIDDARESVSRVLEVPDEYEVLFLQGGASLQFYMTALNILREGEKADYLITGGWSKKALKEAKRIGDAREIWGDESNGFKNIPQNGDYEVREDSVYLHYTSNNTLYGTQYHHLPKSDGKPLIVDASSDITGVDIDISKHDIVYAGAQKNLGPSGVTLVILSPWAVSRIGDDIPTMLDYNTHIEKGSMFNTPNTFGIFVLGRVFSWLERNGGMKGAIKRNEEKARLLYGELDRTDFWEPHAAIDSRSKMNVTWRLENKSLEGIFLEEALENGLGGLKGHRSVGGIRASLYNYISIDSVIELVTFMKGFEEKYKNYENIN</sequence>
<keyword evidence="6 10" id="KW-0663">Pyridoxal phosphate</keyword>
<evidence type="ECO:0000256" key="9">
    <source>
        <dbReference type="ARBA" id="ARBA00049007"/>
    </source>
</evidence>
<feature type="domain" description="Aminotransferase class V" evidence="11">
    <location>
        <begin position="8"/>
        <end position="348"/>
    </location>
</feature>
<comment type="pathway">
    <text evidence="10">Cofactor biosynthesis; pyridoxine 5'-phosphate biosynthesis; pyridoxine 5'-phosphate from D-erythrose 4-phosphate: step 3/5.</text>
</comment>
<dbReference type="GO" id="GO:0004648">
    <property type="term" value="F:O-phospho-L-serine:2-oxoglutarate aminotransferase activity"/>
    <property type="evidence" value="ECO:0007669"/>
    <property type="project" value="UniProtKB-UniRule"/>
</dbReference>
<evidence type="ECO:0000259" key="11">
    <source>
        <dbReference type="Pfam" id="PF00266"/>
    </source>
</evidence>
<dbReference type="InterPro" id="IPR015422">
    <property type="entry name" value="PyrdxlP-dep_Trfase_small"/>
</dbReference>
<evidence type="ECO:0000256" key="5">
    <source>
        <dbReference type="ARBA" id="ARBA00022679"/>
    </source>
</evidence>
<dbReference type="GO" id="GO:0008615">
    <property type="term" value="P:pyridoxine biosynthetic process"/>
    <property type="evidence" value="ECO:0007669"/>
    <property type="project" value="UniProtKB-UniRule"/>
</dbReference>
<comment type="subcellular location">
    <subcellularLocation>
        <location evidence="10">Cytoplasm</location>
    </subcellularLocation>
</comment>
<comment type="pathway">
    <text evidence="1 10">Amino-acid biosynthesis; L-serine biosynthesis; L-serine from 3-phospho-D-glycerate: step 2/3.</text>
</comment>